<dbReference type="InParanoid" id="A0A0P0Y6F3"/>
<name>A0A0P0Y6F3_ORYSJ</name>
<proteinExistence type="predicted"/>
<accession>A0A0P0Y6F3</accession>
<keyword evidence="2" id="KW-1185">Reference proteome</keyword>
<protein>
    <submittedName>
        <fullName evidence="1">Os12g0126600 protein</fullName>
    </submittedName>
</protein>
<reference evidence="1 2" key="2">
    <citation type="journal article" date="2013" name="Plant Cell Physiol.">
        <title>Rice Annotation Project Database (RAP-DB): an integrative and interactive database for rice genomics.</title>
        <authorList>
            <person name="Sakai H."/>
            <person name="Lee S.S."/>
            <person name="Tanaka T."/>
            <person name="Numa H."/>
            <person name="Kim J."/>
            <person name="Kawahara Y."/>
            <person name="Wakimoto H."/>
            <person name="Yang C.C."/>
            <person name="Iwamoto M."/>
            <person name="Abe T."/>
            <person name="Yamada Y."/>
            <person name="Muto A."/>
            <person name="Inokuchi H."/>
            <person name="Ikemura T."/>
            <person name="Matsumoto T."/>
            <person name="Sasaki T."/>
            <person name="Itoh T."/>
        </authorList>
    </citation>
    <scope>NUCLEOTIDE SEQUENCE [LARGE SCALE GENOMIC DNA]</scope>
    <source>
        <strain evidence="2">cv. Nipponbare</strain>
    </source>
</reference>
<dbReference type="Gramene" id="Os12t0126600-01">
    <property type="protein sequence ID" value="Os12t0126600-01"/>
    <property type="gene ID" value="Os12g0126600"/>
</dbReference>
<reference evidence="1 2" key="3">
    <citation type="journal article" date="2013" name="Rice">
        <title>Improvement of the Oryza sativa Nipponbare reference genome using next generation sequence and optical map data.</title>
        <authorList>
            <person name="Kawahara Y."/>
            <person name="de la Bastide M."/>
            <person name="Hamilton J.P."/>
            <person name="Kanamori H."/>
            <person name="McCombie W.R."/>
            <person name="Ouyang S."/>
            <person name="Schwartz D.C."/>
            <person name="Tanaka T."/>
            <person name="Wu J."/>
            <person name="Zhou S."/>
            <person name="Childs K.L."/>
            <person name="Davidson R.M."/>
            <person name="Lin H."/>
            <person name="Quesada-Ocampo L."/>
            <person name="Vaillancourt B."/>
            <person name="Sakai H."/>
            <person name="Lee S.S."/>
            <person name="Kim J."/>
            <person name="Numa H."/>
            <person name="Itoh T."/>
            <person name="Buell C.R."/>
            <person name="Matsumoto T."/>
        </authorList>
    </citation>
    <scope>NUCLEOTIDE SEQUENCE [LARGE SCALE GENOMIC DNA]</scope>
    <source>
        <strain evidence="2">cv. Nipponbare</strain>
    </source>
</reference>
<sequence length="44" mass="5104">SQIALSLTKFVEKNNTLSISKYLTPLTFLNMFNRSSYLKNLSNY</sequence>
<dbReference type="PaxDb" id="39947-A0A0P0Y6F3"/>
<evidence type="ECO:0000313" key="1">
    <source>
        <dbReference type="EMBL" id="BAT15701.1"/>
    </source>
</evidence>
<reference evidence="2" key="1">
    <citation type="journal article" date="2005" name="Nature">
        <title>The map-based sequence of the rice genome.</title>
        <authorList>
            <consortium name="International rice genome sequencing project (IRGSP)"/>
            <person name="Matsumoto T."/>
            <person name="Wu J."/>
            <person name="Kanamori H."/>
            <person name="Katayose Y."/>
            <person name="Fujisawa M."/>
            <person name="Namiki N."/>
            <person name="Mizuno H."/>
            <person name="Yamamoto K."/>
            <person name="Antonio B.A."/>
            <person name="Baba T."/>
            <person name="Sakata K."/>
            <person name="Nagamura Y."/>
            <person name="Aoki H."/>
            <person name="Arikawa K."/>
            <person name="Arita K."/>
            <person name="Bito T."/>
            <person name="Chiden Y."/>
            <person name="Fujitsuka N."/>
            <person name="Fukunaka R."/>
            <person name="Hamada M."/>
            <person name="Harada C."/>
            <person name="Hayashi A."/>
            <person name="Hijishita S."/>
            <person name="Honda M."/>
            <person name="Hosokawa S."/>
            <person name="Ichikawa Y."/>
            <person name="Idonuma A."/>
            <person name="Iijima M."/>
            <person name="Ikeda M."/>
            <person name="Ikeno M."/>
            <person name="Ito K."/>
            <person name="Ito S."/>
            <person name="Ito T."/>
            <person name="Ito Y."/>
            <person name="Ito Y."/>
            <person name="Iwabuchi A."/>
            <person name="Kamiya K."/>
            <person name="Karasawa W."/>
            <person name="Kurita K."/>
            <person name="Katagiri S."/>
            <person name="Kikuta A."/>
            <person name="Kobayashi H."/>
            <person name="Kobayashi N."/>
            <person name="Machita K."/>
            <person name="Maehara T."/>
            <person name="Masukawa M."/>
            <person name="Mizubayashi T."/>
            <person name="Mukai Y."/>
            <person name="Nagasaki H."/>
            <person name="Nagata Y."/>
            <person name="Naito S."/>
            <person name="Nakashima M."/>
            <person name="Nakama Y."/>
            <person name="Nakamichi Y."/>
            <person name="Nakamura M."/>
            <person name="Meguro A."/>
            <person name="Negishi M."/>
            <person name="Ohta I."/>
            <person name="Ohta T."/>
            <person name="Okamoto M."/>
            <person name="Ono N."/>
            <person name="Saji S."/>
            <person name="Sakaguchi M."/>
            <person name="Sakai K."/>
            <person name="Shibata M."/>
            <person name="Shimokawa T."/>
            <person name="Song J."/>
            <person name="Takazaki Y."/>
            <person name="Terasawa K."/>
            <person name="Tsugane M."/>
            <person name="Tsuji K."/>
            <person name="Ueda S."/>
            <person name="Waki K."/>
            <person name="Yamagata H."/>
            <person name="Yamamoto M."/>
            <person name="Yamamoto S."/>
            <person name="Yamane H."/>
            <person name="Yoshiki S."/>
            <person name="Yoshihara R."/>
            <person name="Yukawa K."/>
            <person name="Zhong H."/>
            <person name="Yano M."/>
            <person name="Yuan Q."/>
            <person name="Ouyang S."/>
            <person name="Liu J."/>
            <person name="Jones K.M."/>
            <person name="Gansberger K."/>
            <person name="Moffat K."/>
            <person name="Hill J."/>
            <person name="Bera J."/>
            <person name="Fadrosh D."/>
            <person name="Jin S."/>
            <person name="Johri S."/>
            <person name="Kim M."/>
            <person name="Overton L."/>
            <person name="Reardon M."/>
            <person name="Tsitrin T."/>
            <person name="Vuong H."/>
            <person name="Weaver B."/>
            <person name="Ciecko A."/>
            <person name="Tallon L."/>
            <person name="Jackson J."/>
            <person name="Pai G."/>
            <person name="Aken S.V."/>
            <person name="Utterback T."/>
            <person name="Reidmuller S."/>
            <person name="Feldblyum T."/>
            <person name="Hsiao J."/>
            <person name="Zismann V."/>
            <person name="Iobst S."/>
            <person name="de Vazeille A.R."/>
            <person name="Buell C.R."/>
            <person name="Ying K."/>
            <person name="Li Y."/>
            <person name="Lu T."/>
            <person name="Huang Y."/>
            <person name="Zhao Q."/>
            <person name="Feng Q."/>
            <person name="Zhang L."/>
            <person name="Zhu J."/>
            <person name="Weng Q."/>
            <person name="Mu J."/>
            <person name="Lu Y."/>
            <person name="Fan D."/>
            <person name="Liu Y."/>
            <person name="Guan J."/>
            <person name="Zhang Y."/>
            <person name="Yu S."/>
            <person name="Liu X."/>
            <person name="Zhang Y."/>
            <person name="Hong G."/>
            <person name="Han B."/>
            <person name="Choisne N."/>
            <person name="Demange N."/>
            <person name="Orjeda G."/>
            <person name="Samain S."/>
            <person name="Cattolico L."/>
            <person name="Pelletier E."/>
            <person name="Couloux A."/>
            <person name="Segurens B."/>
            <person name="Wincker P."/>
            <person name="D'Hont A."/>
            <person name="Scarpelli C."/>
            <person name="Weissenbach J."/>
            <person name="Salanoubat M."/>
            <person name="Quetier F."/>
            <person name="Yu Y."/>
            <person name="Kim H.R."/>
            <person name="Rambo T."/>
            <person name="Currie J."/>
            <person name="Collura K."/>
            <person name="Luo M."/>
            <person name="Yang T."/>
            <person name="Ammiraju J.S.S."/>
            <person name="Engler F."/>
            <person name="Soderlund C."/>
            <person name="Wing R.A."/>
            <person name="Palmer L.E."/>
            <person name="de la Bastide M."/>
            <person name="Spiegel L."/>
            <person name="Nascimento L."/>
            <person name="Zutavern T."/>
            <person name="O'Shaughnessy A."/>
            <person name="Dike S."/>
            <person name="Dedhia N."/>
            <person name="Preston R."/>
            <person name="Balija V."/>
            <person name="McCombie W.R."/>
            <person name="Chow T."/>
            <person name="Chen H."/>
            <person name="Chung M."/>
            <person name="Chen C."/>
            <person name="Shaw J."/>
            <person name="Wu H."/>
            <person name="Hsiao K."/>
            <person name="Chao Y."/>
            <person name="Chu M."/>
            <person name="Cheng C."/>
            <person name="Hour A."/>
            <person name="Lee P."/>
            <person name="Lin S."/>
            <person name="Lin Y."/>
            <person name="Liou J."/>
            <person name="Liu S."/>
            <person name="Hsing Y."/>
            <person name="Raghuvanshi S."/>
            <person name="Mohanty A."/>
            <person name="Bharti A.K."/>
            <person name="Gaur A."/>
            <person name="Gupta V."/>
            <person name="Kumar D."/>
            <person name="Ravi V."/>
            <person name="Vij S."/>
            <person name="Kapur A."/>
            <person name="Khurana P."/>
            <person name="Khurana P."/>
            <person name="Khurana J.P."/>
            <person name="Tyagi A.K."/>
            <person name="Gaikwad K."/>
            <person name="Singh A."/>
            <person name="Dalal V."/>
            <person name="Srivastava S."/>
            <person name="Dixit A."/>
            <person name="Pal A.K."/>
            <person name="Ghazi I.A."/>
            <person name="Yadav M."/>
            <person name="Pandit A."/>
            <person name="Bhargava A."/>
            <person name="Sureshbabu K."/>
            <person name="Batra K."/>
            <person name="Sharma T.R."/>
            <person name="Mohapatra T."/>
            <person name="Singh N.K."/>
            <person name="Messing J."/>
            <person name="Nelson A.B."/>
            <person name="Fuks G."/>
            <person name="Kavchok S."/>
            <person name="Keizer G."/>
            <person name="Linton E."/>
            <person name="Llaca V."/>
            <person name="Song R."/>
            <person name="Tanyolac B."/>
            <person name="Young S."/>
            <person name="Ho-Il K."/>
            <person name="Hahn J.H."/>
            <person name="Sangsakoo G."/>
            <person name="Vanavichit A."/>
            <person name="de Mattos Luiz.A.T."/>
            <person name="Zimmer P.D."/>
            <person name="Malone G."/>
            <person name="Dellagostin O."/>
            <person name="de Oliveira A.C."/>
            <person name="Bevan M."/>
            <person name="Bancroft I."/>
            <person name="Minx P."/>
            <person name="Cordum H."/>
            <person name="Wilson R."/>
            <person name="Cheng Z."/>
            <person name="Jin W."/>
            <person name="Jiang J."/>
            <person name="Leong S.A."/>
            <person name="Iwama H."/>
            <person name="Gojobori T."/>
            <person name="Itoh T."/>
            <person name="Niimura Y."/>
            <person name="Fujii Y."/>
            <person name="Habara T."/>
            <person name="Sakai H."/>
            <person name="Sato Y."/>
            <person name="Wilson G."/>
            <person name="Kumar K."/>
            <person name="McCouch S."/>
            <person name="Juretic N."/>
            <person name="Hoen D."/>
            <person name="Wright S."/>
            <person name="Bruskiewich R."/>
            <person name="Bureau T."/>
            <person name="Miyao A."/>
            <person name="Hirochika H."/>
            <person name="Nishikawa T."/>
            <person name="Kadowaki K."/>
            <person name="Sugiura M."/>
            <person name="Burr B."/>
            <person name="Sasaki T."/>
        </authorList>
    </citation>
    <scope>NUCLEOTIDE SEQUENCE [LARGE SCALE GENOMIC DNA]</scope>
    <source>
        <strain evidence="2">cv. Nipponbare</strain>
    </source>
</reference>
<dbReference type="Proteomes" id="UP000059680">
    <property type="component" value="Chromosome 12"/>
</dbReference>
<dbReference type="EMBL" id="AP014968">
    <property type="protein sequence ID" value="BAT15701.1"/>
    <property type="molecule type" value="Genomic_DNA"/>
</dbReference>
<gene>
    <name evidence="1" type="ordered locus">Os12g0126600</name>
    <name evidence="1" type="ORF">OSNPB_120126600</name>
</gene>
<organism evidence="1 2">
    <name type="scientific">Oryza sativa subsp. japonica</name>
    <name type="common">Rice</name>
    <dbReference type="NCBI Taxonomy" id="39947"/>
    <lineage>
        <taxon>Eukaryota</taxon>
        <taxon>Viridiplantae</taxon>
        <taxon>Streptophyta</taxon>
        <taxon>Embryophyta</taxon>
        <taxon>Tracheophyta</taxon>
        <taxon>Spermatophyta</taxon>
        <taxon>Magnoliopsida</taxon>
        <taxon>Liliopsida</taxon>
        <taxon>Poales</taxon>
        <taxon>Poaceae</taxon>
        <taxon>BOP clade</taxon>
        <taxon>Oryzoideae</taxon>
        <taxon>Oryzeae</taxon>
        <taxon>Oryzinae</taxon>
        <taxon>Oryza</taxon>
        <taxon>Oryza sativa</taxon>
    </lineage>
</organism>
<feature type="non-terminal residue" evidence="1">
    <location>
        <position position="1"/>
    </location>
</feature>
<evidence type="ECO:0000313" key="2">
    <source>
        <dbReference type="Proteomes" id="UP000059680"/>
    </source>
</evidence>
<dbReference type="AlphaFoldDB" id="A0A0P0Y6F3"/>